<comment type="similarity">
    <text evidence="3 13">Belongs to the D-alanine--D-alanine ligase family.</text>
</comment>
<comment type="subcellular location">
    <subcellularLocation>
        <location evidence="2 13">Cytoplasm</location>
    </subcellularLocation>
</comment>
<evidence type="ECO:0000256" key="3">
    <source>
        <dbReference type="ARBA" id="ARBA00010871"/>
    </source>
</evidence>
<dbReference type="PROSITE" id="PS50975">
    <property type="entry name" value="ATP_GRASP"/>
    <property type="match status" value="1"/>
</dbReference>
<evidence type="ECO:0000256" key="1">
    <source>
        <dbReference type="ARBA" id="ARBA00001936"/>
    </source>
</evidence>
<evidence type="ECO:0000256" key="2">
    <source>
        <dbReference type="ARBA" id="ARBA00004496"/>
    </source>
</evidence>
<dbReference type="GO" id="GO:0071555">
    <property type="term" value="P:cell wall organization"/>
    <property type="evidence" value="ECO:0007669"/>
    <property type="project" value="UniProtKB-KW"/>
</dbReference>
<dbReference type="PIRSF" id="PIRSF039102">
    <property type="entry name" value="Ddl/VanB"/>
    <property type="match status" value="1"/>
</dbReference>
<dbReference type="Proteomes" id="UP000475117">
    <property type="component" value="Chromosome"/>
</dbReference>
<evidence type="ECO:0000256" key="12">
    <source>
        <dbReference type="ARBA" id="ARBA00047614"/>
    </source>
</evidence>
<evidence type="ECO:0000256" key="4">
    <source>
        <dbReference type="ARBA" id="ARBA00012216"/>
    </source>
</evidence>
<evidence type="ECO:0000256" key="11">
    <source>
        <dbReference type="ARBA" id="ARBA00023316"/>
    </source>
</evidence>
<dbReference type="GO" id="GO:0005524">
    <property type="term" value="F:ATP binding"/>
    <property type="evidence" value="ECO:0007669"/>
    <property type="project" value="UniProtKB-UniRule"/>
</dbReference>
<reference evidence="16 17" key="1">
    <citation type="submission" date="2020-12" db="EMBL/GenBank/DDBJ databases">
        <title>Sulforoseuscoccus oceanibium gen. nov., sp. nov., a representative of the phylum Verrucomicrobia with special cytoplasmic membrane, and proposal of Sulforoseuscoccusaceae fam. nov.</title>
        <authorList>
            <person name="Xi F."/>
        </authorList>
    </citation>
    <scope>NUCLEOTIDE SEQUENCE [LARGE SCALE GENOMIC DNA]</scope>
    <source>
        <strain evidence="16 17">T37</strain>
    </source>
</reference>
<keyword evidence="15" id="KW-0460">Magnesium</keyword>
<keyword evidence="7" id="KW-0547">Nucleotide-binding</keyword>
<dbReference type="PROSITE" id="PS00844">
    <property type="entry name" value="DALA_DALA_LIGASE_2"/>
    <property type="match status" value="1"/>
</dbReference>
<keyword evidence="9 13" id="KW-0133">Cell shape</keyword>
<dbReference type="HAMAP" id="MF_00047">
    <property type="entry name" value="Dala_Dala_lig"/>
    <property type="match status" value="1"/>
</dbReference>
<keyword evidence="5 13" id="KW-0963">Cytoplasm</keyword>
<dbReference type="RefSeq" id="WP_164362719.1">
    <property type="nucleotide sequence ID" value="NZ_CP066776.1"/>
</dbReference>
<evidence type="ECO:0000256" key="13">
    <source>
        <dbReference type="HAMAP-Rule" id="MF_00047"/>
    </source>
</evidence>
<feature type="active site" evidence="14">
    <location>
        <position position="144"/>
    </location>
</feature>
<dbReference type="GO" id="GO:0009252">
    <property type="term" value="P:peptidoglycan biosynthetic process"/>
    <property type="evidence" value="ECO:0007669"/>
    <property type="project" value="UniProtKB-UniRule"/>
</dbReference>
<dbReference type="PANTHER" id="PTHR23132:SF23">
    <property type="entry name" value="D-ALANINE--D-ALANINE LIGASE B"/>
    <property type="match status" value="1"/>
</dbReference>
<dbReference type="InterPro" id="IPR011761">
    <property type="entry name" value="ATP-grasp"/>
</dbReference>
<dbReference type="InterPro" id="IPR000291">
    <property type="entry name" value="D-Ala_lig_Van_CS"/>
</dbReference>
<evidence type="ECO:0000256" key="7">
    <source>
        <dbReference type="ARBA" id="ARBA00022741"/>
    </source>
</evidence>
<dbReference type="NCBIfam" id="NF002378">
    <property type="entry name" value="PRK01372.1"/>
    <property type="match status" value="1"/>
</dbReference>
<dbReference type="InterPro" id="IPR016185">
    <property type="entry name" value="PreATP-grasp_dom_sf"/>
</dbReference>
<keyword evidence="17" id="KW-1185">Reference proteome</keyword>
<dbReference type="NCBIfam" id="TIGR01205">
    <property type="entry name" value="D_ala_D_alaTIGR"/>
    <property type="match status" value="1"/>
</dbReference>
<evidence type="ECO:0000256" key="6">
    <source>
        <dbReference type="ARBA" id="ARBA00022598"/>
    </source>
</evidence>
<dbReference type="SUPFAM" id="SSF52440">
    <property type="entry name" value="PreATP-grasp domain"/>
    <property type="match status" value="1"/>
</dbReference>
<keyword evidence="10 13" id="KW-0573">Peptidoglycan synthesis</keyword>
<dbReference type="Gene3D" id="3.30.1490.20">
    <property type="entry name" value="ATP-grasp fold, A domain"/>
    <property type="match status" value="1"/>
</dbReference>
<dbReference type="GO" id="GO:0008360">
    <property type="term" value="P:regulation of cell shape"/>
    <property type="evidence" value="ECO:0007669"/>
    <property type="project" value="UniProtKB-KW"/>
</dbReference>
<evidence type="ECO:0000313" key="17">
    <source>
        <dbReference type="Proteomes" id="UP000475117"/>
    </source>
</evidence>
<dbReference type="GO" id="GO:0046872">
    <property type="term" value="F:metal ion binding"/>
    <property type="evidence" value="ECO:0007669"/>
    <property type="project" value="UniProtKB-KW"/>
</dbReference>
<keyword evidence="15" id="KW-0464">Manganese</keyword>
<accession>A0A6B3L632</accession>
<feature type="binding site" evidence="15">
    <location>
        <position position="268"/>
    </location>
    <ligand>
        <name>Mg(2+)</name>
        <dbReference type="ChEBI" id="CHEBI:18420"/>
        <label>2</label>
    </ligand>
</feature>
<feature type="binding site" evidence="15">
    <location>
        <position position="268"/>
    </location>
    <ligand>
        <name>Mg(2+)</name>
        <dbReference type="ChEBI" id="CHEBI:18420"/>
        <label>1</label>
    </ligand>
</feature>
<evidence type="ECO:0000256" key="9">
    <source>
        <dbReference type="ARBA" id="ARBA00022960"/>
    </source>
</evidence>
<evidence type="ECO:0000256" key="15">
    <source>
        <dbReference type="PIRSR" id="PIRSR039102-3"/>
    </source>
</evidence>
<dbReference type="InterPro" id="IPR013815">
    <property type="entry name" value="ATP_grasp_subdomain_1"/>
</dbReference>
<evidence type="ECO:0000313" key="16">
    <source>
        <dbReference type="EMBL" id="QQL46070.1"/>
    </source>
</evidence>
<comment type="catalytic activity">
    <reaction evidence="12 13">
        <text>2 D-alanine + ATP = D-alanyl-D-alanine + ADP + phosphate + H(+)</text>
        <dbReference type="Rhea" id="RHEA:11224"/>
        <dbReference type="ChEBI" id="CHEBI:15378"/>
        <dbReference type="ChEBI" id="CHEBI:30616"/>
        <dbReference type="ChEBI" id="CHEBI:43474"/>
        <dbReference type="ChEBI" id="CHEBI:57416"/>
        <dbReference type="ChEBI" id="CHEBI:57822"/>
        <dbReference type="ChEBI" id="CHEBI:456216"/>
        <dbReference type="EC" id="6.3.2.4"/>
    </reaction>
</comment>
<dbReference type="GO" id="GO:0008716">
    <property type="term" value="F:D-alanine-D-alanine ligase activity"/>
    <property type="evidence" value="ECO:0007669"/>
    <property type="project" value="UniProtKB-UniRule"/>
</dbReference>
<organism evidence="16 17">
    <name type="scientific">Sulfuriroseicoccus oceanibius</name>
    <dbReference type="NCBI Taxonomy" id="2707525"/>
    <lineage>
        <taxon>Bacteria</taxon>
        <taxon>Pseudomonadati</taxon>
        <taxon>Verrucomicrobiota</taxon>
        <taxon>Verrucomicrobiia</taxon>
        <taxon>Verrucomicrobiales</taxon>
        <taxon>Verrucomicrobiaceae</taxon>
        <taxon>Sulfuriroseicoccus</taxon>
    </lineage>
</organism>
<dbReference type="KEGG" id="soa:G3M56_005675"/>
<evidence type="ECO:0000256" key="14">
    <source>
        <dbReference type="PIRSR" id="PIRSR039102-1"/>
    </source>
</evidence>
<evidence type="ECO:0000256" key="8">
    <source>
        <dbReference type="ARBA" id="ARBA00022840"/>
    </source>
</evidence>
<comment type="cofactor">
    <cofactor evidence="15">
        <name>Mg(2+)</name>
        <dbReference type="ChEBI" id="CHEBI:18420"/>
    </cofactor>
    <cofactor evidence="15">
        <name>Mn(2+)</name>
        <dbReference type="ChEBI" id="CHEBI:29035"/>
    </cofactor>
    <text evidence="15">Binds 2 magnesium or manganese ions per subunit.</text>
</comment>
<keyword evidence="8" id="KW-0067">ATP-binding</keyword>
<dbReference type="InterPro" id="IPR011095">
    <property type="entry name" value="Dala_Dala_lig_C"/>
</dbReference>
<feature type="binding site" evidence="15">
    <location>
        <position position="270"/>
    </location>
    <ligand>
        <name>Mg(2+)</name>
        <dbReference type="ChEBI" id="CHEBI:18420"/>
        <label>2</label>
    </ligand>
</feature>
<dbReference type="EMBL" id="CP066776">
    <property type="protein sequence ID" value="QQL46070.1"/>
    <property type="molecule type" value="Genomic_DNA"/>
</dbReference>
<keyword evidence="6 13" id="KW-0436">Ligase</keyword>
<dbReference type="Gene3D" id="3.30.470.20">
    <property type="entry name" value="ATP-grasp fold, B domain"/>
    <property type="match status" value="1"/>
</dbReference>
<feature type="active site" evidence="14">
    <location>
        <position position="279"/>
    </location>
</feature>
<evidence type="ECO:0000256" key="10">
    <source>
        <dbReference type="ARBA" id="ARBA00022984"/>
    </source>
</evidence>
<dbReference type="UniPathway" id="UPA00219"/>
<proteinExistence type="inferred from homology"/>
<evidence type="ECO:0000256" key="5">
    <source>
        <dbReference type="ARBA" id="ARBA00022490"/>
    </source>
</evidence>
<dbReference type="PANTHER" id="PTHR23132">
    <property type="entry name" value="D-ALANINE--D-ALANINE LIGASE"/>
    <property type="match status" value="1"/>
</dbReference>
<name>A0A6B3L632_9BACT</name>
<keyword evidence="11 13" id="KW-0961">Cell wall biogenesis/degradation</keyword>
<dbReference type="SUPFAM" id="SSF56059">
    <property type="entry name" value="Glutathione synthetase ATP-binding domain-like"/>
    <property type="match status" value="1"/>
</dbReference>
<comment type="cofactor">
    <cofactor evidence="1">
        <name>Mn(2+)</name>
        <dbReference type="ChEBI" id="CHEBI:29035"/>
    </cofactor>
</comment>
<dbReference type="GO" id="GO:0005737">
    <property type="term" value="C:cytoplasm"/>
    <property type="evidence" value="ECO:0007669"/>
    <property type="project" value="UniProtKB-SubCell"/>
</dbReference>
<comment type="function">
    <text evidence="13">Cell wall formation.</text>
</comment>
<comment type="pathway">
    <text evidence="13">Cell wall biogenesis; peptidoglycan biosynthesis.</text>
</comment>
<dbReference type="EC" id="6.3.2.4" evidence="4 13"/>
<dbReference type="InterPro" id="IPR005905">
    <property type="entry name" value="D_ala_D_ala"/>
</dbReference>
<dbReference type="Pfam" id="PF07478">
    <property type="entry name" value="Dala_Dala_lig_C"/>
    <property type="match status" value="1"/>
</dbReference>
<feature type="binding site" evidence="15">
    <location>
        <position position="255"/>
    </location>
    <ligand>
        <name>Mg(2+)</name>
        <dbReference type="ChEBI" id="CHEBI:18420"/>
        <label>1</label>
    </ligand>
</feature>
<keyword evidence="15" id="KW-0479">Metal-binding</keyword>
<feature type="active site" evidence="14">
    <location>
        <position position="23"/>
    </location>
</feature>
<sequence length="308" mass="32165">MSCDQTISKEDVIAVLMGGPGSERGVSLASGKSVVEALTGAGYNAVPVDVTGRDVVLPEGTVVAVNVIHGTFGEDGELQRVMEGLGVPLTGAGVASSELAFDKVESKKAFVAAGVPTPACEILKPGERPQMSVPLVVKPAREGSSVGVHLVHDEAGLQPALDDAAKYGDEVLVEQMISGKELTVGVLDGRALPVVHICPRSGFYDMANKYPWMGGSGGTDYYCPADLTPEVTQRVQEAAVKAHQSLGIEVYSRVDVLLDADGNPWVLEANTIPGMTESSLLPKAARVDGLEFADLCLKIIELSIQKAG</sequence>
<dbReference type="AlphaFoldDB" id="A0A6B3L632"/>
<protein>
    <recommendedName>
        <fullName evidence="4 13">D-alanine--D-alanine ligase</fullName>
        <ecNumber evidence="4 13">6.3.2.4</ecNumber>
    </recommendedName>
    <alternativeName>
        <fullName evidence="13">D-Ala-D-Ala ligase</fullName>
    </alternativeName>
    <alternativeName>
        <fullName evidence="13">D-alanylalanine synthetase</fullName>
    </alternativeName>
</protein>
<dbReference type="Gene3D" id="3.40.50.20">
    <property type="match status" value="1"/>
</dbReference>
<gene>
    <name evidence="13" type="primary">ddl</name>
    <name evidence="16" type="ORF">G3M56_005675</name>
</gene>